<dbReference type="Pfam" id="PF00905">
    <property type="entry name" value="Transpeptidase"/>
    <property type="match status" value="1"/>
</dbReference>
<evidence type="ECO:0000256" key="9">
    <source>
        <dbReference type="ARBA" id="ARBA00022960"/>
    </source>
</evidence>
<dbReference type="InterPro" id="IPR001460">
    <property type="entry name" value="PCN-bd_Tpept"/>
</dbReference>
<evidence type="ECO:0000256" key="6">
    <source>
        <dbReference type="ARBA" id="ARBA00022676"/>
    </source>
</evidence>
<organism evidence="17 18">
    <name type="scientific">Rhodoblastus sphagnicola</name>
    <dbReference type="NCBI Taxonomy" id="333368"/>
    <lineage>
        <taxon>Bacteria</taxon>
        <taxon>Pseudomonadati</taxon>
        <taxon>Pseudomonadota</taxon>
        <taxon>Alphaproteobacteria</taxon>
        <taxon>Hyphomicrobiales</taxon>
        <taxon>Rhodoblastaceae</taxon>
        <taxon>Rhodoblastus</taxon>
    </lineage>
</organism>
<protein>
    <submittedName>
        <fullName evidence="17">Penicillin-binding protein</fullName>
    </submittedName>
</protein>
<dbReference type="GO" id="GO:0009002">
    <property type="term" value="F:serine-type D-Ala-D-Ala carboxypeptidase activity"/>
    <property type="evidence" value="ECO:0007669"/>
    <property type="project" value="UniProtKB-EC"/>
</dbReference>
<keyword evidence="18" id="KW-1185">Reference proteome</keyword>
<feature type="domain" description="Glycosyl transferase family 51" evidence="16">
    <location>
        <begin position="123"/>
        <end position="286"/>
    </location>
</feature>
<evidence type="ECO:0000256" key="11">
    <source>
        <dbReference type="ARBA" id="ARBA00023268"/>
    </source>
</evidence>
<comment type="similarity">
    <text evidence="2">In the C-terminal section; belongs to the transpeptidase family.</text>
</comment>
<accession>A0A2S6N6R7</accession>
<gene>
    <name evidence="17" type="ORF">CCR94_12910</name>
</gene>
<dbReference type="EMBL" id="NHSJ01000082">
    <property type="protein sequence ID" value="PPQ30312.1"/>
    <property type="molecule type" value="Genomic_DNA"/>
</dbReference>
<evidence type="ECO:0000256" key="1">
    <source>
        <dbReference type="ARBA" id="ARBA00004752"/>
    </source>
</evidence>
<dbReference type="GO" id="GO:0008360">
    <property type="term" value="P:regulation of cell shape"/>
    <property type="evidence" value="ECO:0007669"/>
    <property type="project" value="UniProtKB-KW"/>
</dbReference>
<dbReference type="InterPro" id="IPR036950">
    <property type="entry name" value="PBP_transglycosylase"/>
</dbReference>
<keyword evidence="4" id="KW-0121">Carboxypeptidase</keyword>
<evidence type="ECO:0000256" key="12">
    <source>
        <dbReference type="ARBA" id="ARBA00023316"/>
    </source>
</evidence>
<proteinExistence type="inferred from homology"/>
<dbReference type="GO" id="GO:0008955">
    <property type="term" value="F:peptidoglycan glycosyltransferase activity"/>
    <property type="evidence" value="ECO:0007669"/>
    <property type="project" value="UniProtKB-EC"/>
</dbReference>
<comment type="similarity">
    <text evidence="3">In the N-terminal section; belongs to the glycosyltransferase 51 family.</text>
</comment>
<comment type="catalytic activity">
    <reaction evidence="13">
        <text>Preferential cleavage: (Ac)2-L-Lys-D-Ala-|-D-Ala. Also transpeptidation of peptidyl-alanyl moieties that are N-acyl substituents of D-alanine.</text>
        <dbReference type="EC" id="3.4.16.4"/>
    </reaction>
</comment>
<dbReference type="PANTHER" id="PTHR32282">
    <property type="entry name" value="BINDING PROTEIN TRANSPEPTIDASE, PUTATIVE-RELATED"/>
    <property type="match status" value="1"/>
</dbReference>
<evidence type="ECO:0000256" key="8">
    <source>
        <dbReference type="ARBA" id="ARBA00022801"/>
    </source>
</evidence>
<keyword evidence="6" id="KW-0328">Glycosyltransferase</keyword>
<dbReference type="InterPro" id="IPR012338">
    <property type="entry name" value="Beta-lactam/transpept-like"/>
</dbReference>
<keyword evidence="8" id="KW-0378">Hydrolase</keyword>
<dbReference type="GO" id="GO:0008658">
    <property type="term" value="F:penicillin binding"/>
    <property type="evidence" value="ECO:0007669"/>
    <property type="project" value="InterPro"/>
</dbReference>
<keyword evidence="9" id="KW-0133">Cell shape</keyword>
<dbReference type="Proteomes" id="UP000239089">
    <property type="component" value="Unassembled WGS sequence"/>
</dbReference>
<feature type="domain" description="Penicillin-binding protein transpeptidase" evidence="15">
    <location>
        <begin position="380"/>
        <end position="618"/>
    </location>
</feature>
<keyword evidence="12" id="KW-0961">Cell wall biogenesis/degradation</keyword>
<evidence type="ECO:0000256" key="13">
    <source>
        <dbReference type="ARBA" id="ARBA00034000"/>
    </source>
</evidence>
<evidence type="ECO:0000256" key="4">
    <source>
        <dbReference type="ARBA" id="ARBA00022645"/>
    </source>
</evidence>
<dbReference type="GO" id="GO:0009252">
    <property type="term" value="P:peptidoglycan biosynthetic process"/>
    <property type="evidence" value="ECO:0007669"/>
    <property type="project" value="UniProtKB-UniPathway"/>
</dbReference>
<dbReference type="InterPro" id="IPR050396">
    <property type="entry name" value="Glycosyltr_51/Transpeptidase"/>
</dbReference>
<comment type="pathway">
    <text evidence="1">Cell wall biogenesis; peptidoglycan biosynthesis.</text>
</comment>
<keyword evidence="5" id="KW-0645">Protease</keyword>
<dbReference type="GO" id="GO:0006508">
    <property type="term" value="P:proteolysis"/>
    <property type="evidence" value="ECO:0007669"/>
    <property type="project" value="UniProtKB-KW"/>
</dbReference>
<dbReference type="FunFam" id="1.10.3810.10:FF:000001">
    <property type="entry name" value="Penicillin-binding protein 1A"/>
    <property type="match status" value="1"/>
</dbReference>
<evidence type="ECO:0000256" key="5">
    <source>
        <dbReference type="ARBA" id="ARBA00022670"/>
    </source>
</evidence>
<evidence type="ECO:0000256" key="2">
    <source>
        <dbReference type="ARBA" id="ARBA00007090"/>
    </source>
</evidence>
<dbReference type="Pfam" id="PF00912">
    <property type="entry name" value="Transgly"/>
    <property type="match status" value="1"/>
</dbReference>
<name>A0A2S6N6R7_9HYPH</name>
<evidence type="ECO:0000256" key="7">
    <source>
        <dbReference type="ARBA" id="ARBA00022679"/>
    </source>
</evidence>
<dbReference type="SUPFAM" id="SSF56601">
    <property type="entry name" value="beta-lactamase/transpeptidase-like"/>
    <property type="match status" value="1"/>
</dbReference>
<sequence>MRFALRFNRDTSALLRRVRHALLATDSWIDSFIYSAQTEAGELWRDFSGFMENFHVRGVSRLASEAAGEAMTLGVFGGMVLVVLAQPAFKLTAGDDWMKKTDVAITFQDRFGAEVGRRGILHDDAVALDQYPDYVIQAVLATEDRRFFDHWGVDPIGLARALTVNARSSGVVQGGSTLTQQLAKNLFLSNERTVTRKINEAFLSFWLESHMTKRQILQLYLDRAYMGGGAFGIQAAAQFYFGRSIKDVSLAQAAMLAGLFKAPTKFAPHVNLPAARARANDVLSNLVTAGYMSENQVADARRTPAASVERSDLKTPPDWYLDWAFNEIKALVDAGKLGSDRVFTVRLALDSALQKKAETTIDAMLRESGKTYNVHQGATIILEPTGAVRALVGGRDYGASQFNRAVDARRQPGSSFKPYVYLTALMSGKFTPQTTVVDAPICLGNWCPKNYGGSYSGSMPMWNALAHSLNTVAVRLSVAIGDGDAKRGRQKIIATARRLGVTAPLPDTQSLPLGADDVSVMDQATAYAAFANGGKRIKPFAALEISNSRGELIYSHDRDGEQPQQVVEQRFIEMLDFMMTQVVEQGTARRAMLDGVKVAGKTGTTNDYKDAWFCGFSGNFVGAVWYGNDDDQSMERLTGGTLPAATWHDIMQFAHSGVDLKPLPGGTLVAERGPLAVVGGDVNAPVKRPDQLTHKAAETLGGIEVLMKSAHARRASLELRPRAVATTDAAERGGGDGAIVELR</sequence>
<keyword evidence="10" id="KW-0573">Peptidoglycan synthesis</keyword>
<dbReference type="GO" id="GO:0030288">
    <property type="term" value="C:outer membrane-bounded periplasmic space"/>
    <property type="evidence" value="ECO:0007669"/>
    <property type="project" value="TreeGrafter"/>
</dbReference>
<dbReference type="Gene3D" id="3.40.710.10">
    <property type="entry name" value="DD-peptidase/beta-lactamase superfamily"/>
    <property type="match status" value="1"/>
</dbReference>
<dbReference type="Gene3D" id="1.10.3810.10">
    <property type="entry name" value="Biosynthetic peptidoglycan transglycosylase-like"/>
    <property type="match status" value="1"/>
</dbReference>
<keyword evidence="11" id="KW-0511">Multifunctional enzyme</keyword>
<dbReference type="UniPathway" id="UPA00219"/>
<dbReference type="GO" id="GO:0071555">
    <property type="term" value="P:cell wall organization"/>
    <property type="evidence" value="ECO:0007669"/>
    <property type="project" value="UniProtKB-KW"/>
</dbReference>
<dbReference type="InterPro" id="IPR023346">
    <property type="entry name" value="Lysozyme-like_dom_sf"/>
</dbReference>
<dbReference type="SUPFAM" id="SSF53955">
    <property type="entry name" value="Lysozyme-like"/>
    <property type="match status" value="1"/>
</dbReference>
<comment type="catalytic activity">
    <reaction evidence="14">
        <text>[GlcNAc-(1-&gt;4)-Mur2Ac(oyl-L-Ala-gamma-D-Glu-L-Lys-D-Ala-D-Ala)](n)-di-trans,octa-cis-undecaprenyl diphosphate + beta-D-GlcNAc-(1-&gt;4)-Mur2Ac(oyl-L-Ala-gamma-D-Glu-L-Lys-D-Ala-D-Ala)-di-trans,octa-cis-undecaprenyl diphosphate = [GlcNAc-(1-&gt;4)-Mur2Ac(oyl-L-Ala-gamma-D-Glu-L-Lys-D-Ala-D-Ala)](n+1)-di-trans,octa-cis-undecaprenyl diphosphate + di-trans,octa-cis-undecaprenyl diphosphate + H(+)</text>
        <dbReference type="Rhea" id="RHEA:23708"/>
        <dbReference type="Rhea" id="RHEA-COMP:9602"/>
        <dbReference type="Rhea" id="RHEA-COMP:9603"/>
        <dbReference type="ChEBI" id="CHEBI:15378"/>
        <dbReference type="ChEBI" id="CHEBI:58405"/>
        <dbReference type="ChEBI" id="CHEBI:60033"/>
        <dbReference type="ChEBI" id="CHEBI:78435"/>
        <dbReference type="EC" id="2.4.99.28"/>
    </reaction>
</comment>
<dbReference type="OrthoDB" id="9766909at2"/>
<dbReference type="NCBIfam" id="TIGR02074">
    <property type="entry name" value="PBP_1a_fam"/>
    <property type="match status" value="1"/>
</dbReference>
<evidence type="ECO:0000259" key="16">
    <source>
        <dbReference type="Pfam" id="PF00912"/>
    </source>
</evidence>
<evidence type="ECO:0000313" key="17">
    <source>
        <dbReference type="EMBL" id="PPQ30312.1"/>
    </source>
</evidence>
<evidence type="ECO:0000256" key="10">
    <source>
        <dbReference type="ARBA" id="ARBA00022984"/>
    </source>
</evidence>
<dbReference type="AlphaFoldDB" id="A0A2S6N6R7"/>
<dbReference type="PANTHER" id="PTHR32282:SF33">
    <property type="entry name" value="PEPTIDOGLYCAN GLYCOSYLTRANSFERASE"/>
    <property type="match status" value="1"/>
</dbReference>
<dbReference type="InterPro" id="IPR001264">
    <property type="entry name" value="Glyco_trans_51"/>
</dbReference>
<evidence type="ECO:0000313" key="18">
    <source>
        <dbReference type="Proteomes" id="UP000239089"/>
    </source>
</evidence>
<reference evidence="17 18" key="1">
    <citation type="journal article" date="2018" name="Arch. Microbiol.">
        <title>New insights into the metabolic potential of the phototrophic purple bacterium Rhodopila globiformis DSM 161(T) from its draft genome sequence and evidence for a vanadium-dependent nitrogenase.</title>
        <authorList>
            <person name="Imhoff J.F."/>
            <person name="Rahn T."/>
            <person name="Kunzel S."/>
            <person name="Neulinger S.C."/>
        </authorList>
    </citation>
    <scope>NUCLEOTIDE SEQUENCE [LARGE SCALE GENOMIC DNA]</scope>
    <source>
        <strain evidence="17 18">DSM 16996</strain>
    </source>
</reference>
<evidence type="ECO:0000259" key="15">
    <source>
        <dbReference type="Pfam" id="PF00905"/>
    </source>
</evidence>
<comment type="caution">
    <text evidence="17">The sequence shown here is derived from an EMBL/GenBank/DDBJ whole genome shotgun (WGS) entry which is preliminary data.</text>
</comment>
<keyword evidence="7" id="KW-0808">Transferase</keyword>
<evidence type="ECO:0000256" key="14">
    <source>
        <dbReference type="ARBA" id="ARBA00049902"/>
    </source>
</evidence>
<evidence type="ECO:0000256" key="3">
    <source>
        <dbReference type="ARBA" id="ARBA00007739"/>
    </source>
</evidence>